<comment type="caution">
    <text evidence="1">The sequence shown here is derived from an EMBL/GenBank/DDBJ whole genome shotgun (WGS) entry which is preliminary data.</text>
</comment>
<proteinExistence type="predicted"/>
<protein>
    <submittedName>
        <fullName evidence="1">Uncharacterized protein</fullName>
    </submittedName>
</protein>
<gene>
    <name evidence="1" type="ORF">ONZ43_g23</name>
</gene>
<dbReference type="EMBL" id="JAPESX010000003">
    <property type="protein sequence ID" value="KAJ8124197.1"/>
    <property type="molecule type" value="Genomic_DNA"/>
</dbReference>
<name>A0ACC2JA46_9PEZI</name>
<organism evidence="1 2">
    <name type="scientific">Nemania bipapillata</name>
    <dbReference type="NCBI Taxonomy" id="110536"/>
    <lineage>
        <taxon>Eukaryota</taxon>
        <taxon>Fungi</taxon>
        <taxon>Dikarya</taxon>
        <taxon>Ascomycota</taxon>
        <taxon>Pezizomycotina</taxon>
        <taxon>Sordariomycetes</taxon>
        <taxon>Xylariomycetidae</taxon>
        <taxon>Xylariales</taxon>
        <taxon>Xylariaceae</taxon>
        <taxon>Nemania</taxon>
    </lineage>
</organism>
<evidence type="ECO:0000313" key="2">
    <source>
        <dbReference type="Proteomes" id="UP001153334"/>
    </source>
</evidence>
<accession>A0ACC2JA46</accession>
<reference evidence="1" key="1">
    <citation type="submission" date="2022-11" db="EMBL/GenBank/DDBJ databases">
        <title>Genome Sequence of Nemania bipapillata.</title>
        <authorList>
            <person name="Buettner E."/>
        </authorList>
    </citation>
    <scope>NUCLEOTIDE SEQUENCE</scope>
    <source>
        <strain evidence="1">CP14</strain>
    </source>
</reference>
<keyword evidence="2" id="KW-1185">Reference proteome</keyword>
<evidence type="ECO:0000313" key="1">
    <source>
        <dbReference type="EMBL" id="KAJ8124197.1"/>
    </source>
</evidence>
<dbReference type="Proteomes" id="UP001153334">
    <property type="component" value="Unassembled WGS sequence"/>
</dbReference>
<sequence length="1305" mass="148786">MQEMSLTELLLHIQADALPYLVLNKKKDVIQMIAEARNETELWQPCLDNANLGRILALLITQETEDIQKYTMSLLRHISPHFDEFNLADLLQTEPLATTLHVLKAAADADESRKPQIRTALNQMASMILVANGESKKGSQATGRFLHHHALALMAQLTDIINDGPGKRAPFHERRQCIKAMEEMIRIGKNNVRIVRPQISASILAAMADDELRVAAFSCWASMMFCFEESEIDILIETTFYLINQYWSTFEDISKQLSEHLINFLLEKQLPTIEKYIGKLPSFSHINELSDIELKLSKLRSPLDNRTAFFLFAERIYHETSGVVLHALRELAEYLQRHQGYLQASAISEQPDPIVSNLIRALLDCASRYNGFDAEISNLCTQCIGLYKLNPEASYGEREDHKLYCEAIFRFLDYAMRWVHLKRSAPNPSPREIASIEKVTDFLASFPAESISQRAMDCSAYSRALFHLEQHIRQVDEGKDSIHDRHRLVQQVQDIYTHIDEPDGLEGISAHLPLLDIEQQVLSHRKAGRWTAAQTWRLEVLGSYVNDKQYVLSIRRAAMELLRPRFSDADISALWLSSARLARKANTMHQSFNAVLRASKLGDESATIENARLLWKEGYNRKAIQTLQGAIDSKVFSQHSFAEHDASDRNIGTQQNMLTARAKLLLAKWLDTAGQTSASSLREQYRAIPLIFGQWEKGHYYVGRHYKKVLESERALKPDDQSDEYLTGEVAKLVIENYLRSLSYGTKYLYQTLPRILTLWLELGAQFDKAPEGKVSLSRELYHRRKMQLEALHDILRKHLTRLPAYIFYTALPQLVARIAHPNLDVFRLLQIIILKVVEAYPRQALWSLFAIMTTKQASSERKARGQQILLHVKDRNIKVENGGYSLPSLLRKGERLAEQLLLACNNGDFQSNRTTMASITRDLHFNHKCTPCPLVVPIEACLTATLPTLTDNLKRHKAFSGDVITISSFLDEVLVLGSLAKPRKLTARGSNGVNYGLLIKPKDDLRTDQRLMEFNGMINRSLKRDADSSRRQLYIRTYAVTPLNEECGIIEWVEGLKTLRDILLNIYRSRGIVPNYHNLQQMMKDAVVGDKNTKIFTEGVLGMFPPVLPNWFISQFPNPSIWFTARLRYTRSCAVMSMVGTILGLGDRHGENVLFEEGNGGIFHVDFNCLFDKGLTFAQPERVPFRLTHNMVAAMGIYGYEGPFRKCSELTLSILRQQEETLMTILEAFIYDPTLDLQKDKRKKHEVVRLNPQSVVQSIKRKVEGLLPDESIPLGVEGQVDELIKQAVNPKNLSAMYIGWCPFL</sequence>